<accession>A0A9E2NW45</accession>
<dbReference type="SUPFAM" id="SSF52402">
    <property type="entry name" value="Adenine nucleotide alpha hydrolases-like"/>
    <property type="match status" value="1"/>
</dbReference>
<dbReference type="EMBL" id="JAHLFM010000030">
    <property type="protein sequence ID" value="MBU3830930.1"/>
    <property type="molecule type" value="Genomic_DNA"/>
</dbReference>
<dbReference type="Pfam" id="PF01171">
    <property type="entry name" value="ATP_bind_3"/>
    <property type="match status" value="1"/>
</dbReference>
<name>A0A9E2NW45_9BACT</name>
<dbReference type="InterPro" id="IPR035107">
    <property type="entry name" value="tRNA_thiolation_TtcA_Ctu1"/>
</dbReference>
<comment type="caution">
    <text evidence="3">The sequence shown here is derived from an EMBL/GenBank/DDBJ whole genome shotgun (WGS) entry which is preliminary data.</text>
</comment>
<dbReference type="PIRSF" id="PIRSF004976">
    <property type="entry name" value="ATPase_YdaO"/>
    <property type="match status" value="1"/>
</dbReference>
<reference evidence="3" key="1">
    <citation type="journal article" date="2021" name="PeerJ">
        <title>Extensive microbial diversity within the chicken gut microbiome revealed by metagenomics and culture.</title>
        <authorList>
            <person name="Gilroy R."/>
            <person name="Ravi A."/>
            <person name="Getino M."/>
            <person name="Pursley I."/>
            <person name="Horton D.L."/>
            <person name="Alikhan N.F."/>
            <person name="Baker D."/>
            <person name="Gharbi K."/>
            <person name="Hall N."/>
            <person name="Watson M."/>
            <person name="Adriaenssens E.M."/>
            <person name="Foster-Nyarko E."/>
            <person name="Jarju S."/>
            <person name="Secka A."/>
            <person name="Antonio M."/>
            <person name="Oren A."/>
            <person name="Chaudhuri R.R."/>
            <person name="La Ragione R."/>
            <person name="Hildebrand F."/>
            <person name="Pallen M.J."/>
        </authorList>
    </citation>
    <scope>NUCLEOTIDE SEQUENCE</scope>
    <source>
        <strain evidence="3">A5-1222</strain>
    </source>
</reference>
<dbReference type="PANTHER" id="PTHR43686:SF1">
    <property type="entry name" value="AMINOTRAN_5 DOMAIN-CONTAINING PROTEIN"/>
    <property type="match status" value="1"/>
</dbReference>
<dbReference type="PANTHER" id="PTHR43686">
    <property type="entry name" value="SULFURTRANSFERASE-RELATED"/>
    <property type="match status" value="1"/>
</dbReference>
<dbReference type="Proteomes" id="UP000824247">
    <property type="component" value="Unassembled WGS sequence"/>
</dbReference>
<dbReference type="Gene3D" id="3.40.50.620">
    <property type="entry name" value="HUPs"/>
    <property type="match status" value="1"/>
</dbReference>
<dbReference type="GO" id="GO:0016740">
    <property type="term" value="F:transferase activity"/>
    <property type="evidence" value="ECO:0007669"/>
    <property type="project" value="UniProtKB-KW"/>
</dbReference>
<keyword evidence="1" id="KW-0808">Transferase</keyword>
<proteinExistence type="predicted"/>
<gene>
    <name evidence="3" type="ORF">H9897_02135</name>
</gene>
<reference evidence="3" key="2">
    <citation type="submission" date="2021-04" db="EMBL/GenBank/DDBJ databases">
        <authorList>
            <person name="Gilroy R."/>
        </authorList>
    </citation>
    <scope>NUCLEOTIDE SEQUENCE</scope>
    <source>
        <strain evidence="3">A5-1222</strain>
    </source>
</reference>
<dbReference type="InterPro" id="IPR014729">
    <property type="entry name" value="Rossmann-like_a/b/a_fold"/>
</dbReference>
<evidence type="ECO:0000256" key="1">
    <source>
        <dbReference type="ARBA" id="ARBA00022679"/>
    </source>
</evidence>
<sequence length="268" mass="31144">MRTLLGNIIQANKMFKMIENNDRIAVGVSGGKDSMSLLLALSYYKKRLYEDYGWNIEIIGIHLKMNLCAIDYDPIIKYWESKGIKFIVQPTQMGEILREHMKKNKIQCSLCSKMKKSILIETAKKYNCNKVAMGHHADDAIETLFMNMINEGRIATFKPKMYLDRSQMTFIRPLILARENDIKKVSKNLNIPVVPCGCPMEGFTQRDSMKLFLKTKIYDNPKTKAAYKNFFISLLNGKQFDLWFYDNEDNKIIDEDLRDFAFNNGKIV</sequence>
<evidence type="ECO:0000259" key="2">
    <source>
        <dbReference type="Pfam" id="PF01171"/>
    </source>
</evidence>
<protein>
    <submittedName>
        <fullName evidence="3">tRNA 2-thiocytidine biosynthesis TtcA family protein</fullName>
    </submittedName>
</protein>
<dbReference type="CDD" id="cd24138">
    <property type="entry name" value="TtcA-like"/>
    <property type="match status" value="1"/>
</dbReference>
<feature type="domain" description="tRNA(Ile)-lysidine/2-thiocytidine synthase N-terminal" evidence="2">
    <location>
        <begin position="24"/>
        <end position="192"/>
    </location>
</feature>
<organism evidence="3 4">
    <name type="scientific">Candidatus Ureaplasma intestinipullorum</name>
    <dbReference type="NCBI Taxonomy" id="2838770"/>
    <lineage>
        <taxon>Bacteria</taxon>
        <taxon>Bacillati</taxon>
        <taxon>Mycoplasmatota</taxon>
        <taxon>Mycoplasmoidales</taxon>
        <taxon>Mycoplasmoidaceae</taxon>
        <taxon>Ureaplasma</taxon>
    </lineage>
</organism>
<evidence type="ECO:0000313" key="4">
    <source>
        <dbReference type="Proteomes" id="UP000824247"/>
    </source>
</evidence>
<evidence type="ECO:0000313" key="3">
    <source>
        <dbReference type="EMBL" id="MBU3830930.1"/>
    </source>
</evidence>
<dbReference type="AlphaFoldDB" id="A0A9E2NW45"/>
<dbReference type="InterPro" id="IPR011063">
    <property type="entry name" value="TilS/TtcA_N"/>
</dbReference>
<dbReference type="GO" id="GO:0008033">
    <property type="term" value="P:tRNA processing"/>
    <property type="evidence" value="ECO:0007669"/>
    <property type="project" value="InterPro"/>
</dbReference>